<dbReference type="Pfam" id="PF13976">
    <property type="entry name" value="gag_pre-integrs"/>
    <property type="match status" value="1"/>
</dbReference>
<protein>
    <submittedName>
        <fullName evidence="3">Retrovirus-related Pol polyprotein from transposon TNT 1-94</fullName>
    </submittedName>
</protein>
<evidence type="ECO:0000259" key="2">
    <source>
        <dbReference type="Pfam" id="PF13976"/>
    </source>
</evidence>
<evidence type="ECO:0000256" key="1">
    <source>
        <dbReference type="SAM" id="MobiDB-lite"/>
    </source>
</evidence>
<dbReference type="InterPro" id="IPR025724">
    <property type="entry name" value="GAG-pre-integrase_dom"/>
</dbReference>
<dbReference type="AlphaFoldDB" id="A0A6L2M7E1"/>
<accession>A0A6L2M7E1</accession>
<proteinExistence type="predicted"/>
<reference evidence="3" key="1">
    <citation type="journal article" date="2019" name="Sci. Rep.">
        <title>Draft genome of Tanacetum cinerariifolium, the natural source of mosquito coil.</title>
        <authorList>
            <person name="Yamashiro T."/>
            <person name="Shiraishi A."/>
            <person name="Satake H."/>
            <person name="Nakayama K."/>
        </authorList>
    </citation>
    <scope>NUCLEOTIDE SEQUENCE</scope>
</reference>
<feature type="compositionally biased region" description="Polar residues" evidence="1">
    <location>
        <begin position="421"/>
        <end position="435"/>
    </location>
</feature>
<feature type="region of interest" description="Disordered" evidence="1">
    <location>
        <begin position="396"/>
        <end position="441"/>
    </location>
</feature>
<comment type="caution">
    <text evidence="3">The sequence shown here is derived from an EMBL/GenBank/DDBJ whole genome shotgun (WGS) entry which is preliminary data.</text>
</comment>
<evidence type="ECO:0000313" key="3">
    <source>
        <dbReference type="EMBL" id="GEU69157.1"/>
    </source>
</evidence>
<gene>
    <name evidence="3" type="ORF">Tci_041135</name>
</gene>
<dbReference type="EMBL" id="BKCJ010005883">
    <property type="protein sequence ID" value="GEU69157.1"/>
    <property type="molecule type" value="Genomic_DNA"/>
</dbReference>
<sequence>MTSLEDINDLTEAMNATLILFAKAFQLTTPTNNNQRTSSNPRNCQIAQPGIANQNGTCNIVAAKAEGTGNGNQVRCYNCRGLGIQLQAEEFDFMAVAGDLDEIEEVNANSILMANLQHASTSGTQLDKAPVYDTDGSAENDNHVTSVAPIMVQSGGTVETSSTPNDETRAHQETVYRNLIDQVAQVHKVISYEIAPIINQVDARVQNFEIQFLKEAAKFVRDFKSLANEADESIDKQKSLELKIKRLLKASVSHDIIHLKTTSKNLFDSITSNRAHAKLHNLIYENANLRARLFENTYESMNNTSGTSVTLQVDKPKLIVVTPYPKKLHALIPSHSIPQPREFNVVKHSNVIAPGMVKIDPSQTSRVDLVPNNQSSASIRINPNTNFQRHVTFKEKVSSDSVNSSSTGLVHTARTRRPQPKDNTTNARVPSASKSSEAKKNVTVEDHRRILLLSKNQKIISSERNNIKLAIRNDKSEIVCGTCKQCFVTAKHDACLLSSANALNSHGNNLCANVPPSENQKRHRTQVWKPKQVGFKERRTWTPKPRLPRFSLKWSPFGRSFDLKGKFVASKETNCPNDDKACPSNPQEPIRKRFLNSTVFLGRLSKFVCGIVRFGNDHIAAILGYGDFKWGNISITRVYFVEGLGHNLFSVGQFCDADLEVAFRRNTCFIRDLDGVDLLKGNRSTNLYTINLYDMASASPICLMAWATLTKSWLWHQRLSHFNFDTINDLAKNDLVSGLLIVVKFYPIQKYNPR</sequence>
<feature type="domain" description="GAG-pre-integrase" evidence="2">
    <location>
        <begin position="686"/>
        <end position="740"/>
    </location>
</feature>
<organism evidence="3">
    <name type="scientific">Tanacetum cinerariifolium</name>
    <name type="common">Dalmatian daisy</name>
    <name type="synonym">Chrysanthemum cinerariifolium</name>
    <dbReference type="NCBI Taxonomy" id="118510"/>
    <lineage>
        <taxon>Eukaryota</taxon>
        <taxon>Viridiplantae</taxon>
        <taxon>Streptophyta</taxon>
        <taxon>Embryophyta</taxon>
        <taxon>Tracheophyta</taxon>
        <taxon>Spermatophyta</taxon>
        <taxon>Magnoliopsida</taxon>
        <taxon>eudicotyledons</taxon>
        <taxon>Gunneridae</taxon>
        <taxon>Pentapetalae</taxon>
        <taxon>asterids</taxon>
        <taxon>campanulids</taxon>
        <taxon>Asterales</taxon>
        <taxon>Asteraceae</taxon>
        <taxon>Asteroideae</taxon>
        <taxon>Anthemideae</taxon>
        <taxon>Anthemidinae</taxon>
        <taxon>Tanacetum</taxon>
    </lineage>
</organism>
<name>A0A6L2M7E1_TANCI</name>